<dbReference type="Proteomes" id="UP000008810">
    <property type="component" value="Chromosome 1"/>
</dbReference>
<feature type="domain" description="Cathepsin propeptide inhibitor" evidence="1">
    <location>
        <begin position="41"/>
        <end position="107"/>
    </location>
</feature>
<dbReference type="EnsemblPlants" id="PNT74377">
    <property type="protein sequence ID" value="PNT74377"/>
    <property type="gene ID" value="BRADI_1g13512v3"/>
</dbReference>
<name>A0A0Q3GSV6_BRADI</name>
<dbReference type="STRING" id="15368.A0A0Q3GSV6"/>
<proteinExistence type="predicted"/>
<evidence type="ECO:0000259" key="1">
    <source>
        <dbReference type="Pfam" id="PF08246"/>
    </source>
</evidence>
<dbReference type="EMBL" id="CM000880">
    <property type="protein sequence ID" value="PNT74378.1"/>
    <property type="molecule type" value="Genomic_DNA"/>
</dbReference>
<dbReference type="EMBL" id="CM000880">
    <property type="protein sequence ID" value="KQK13944.1"/>
    <property type="molecule type" value="Genomic_DNA"/>
</dbReference>
<dbReference type="Gene3D" id="1.10.287.2250">
    <property type="match status" value="1"/>
</dbReference>
<dbReference type="AlphaFoldDB" id="A0A0Q3GSV6"/>
<reference evidence="2 3" key="1">
    <citation type="journal article" date="2010" name="Nature">
        <title>Genome sequencing and analysis of the model grass Brachypodium distachyon.</title>
        <authorList>
            <consortium name="International Brachypodium Initiative"/>
        </authorList>
    </citation>
    <scope>NUCLEOTIDE SEQUENCE [LARGE SCALE GENOMIC DNA]</scope>
    <source>
        <strain evidence="2 3">Bd21</strain>
    </source>
</reference>
<gene>
    <name evidence="2" type="ORF">BRADI_1g13512v3</name>
</gene>
<dbReference type="Gramene" id="KQK13943">
    <property type="protein sequence ID" value="KQK13943"/>
    <property type="gene ID" value="BRADI_1g13512v3"/>
</dbReference>
<dbReference type="SUPFAM" id="SSF54001">
    <property type="entry name" value="Cysteine proteinases"/>
    <property type="match status" value="1"/>
</dbReference>
<dbReference type="EnsemblPlants" id="KQK13943">
    <property type="protein sequence ID" value="KQK13943"/>
    <property type="gene ID" value="BRADI_1g13512v3"/>
</dbReference>
<evidence type="ECO:0000313" key="4">
    <source>
        <dbReference type="Proteomes" id="UP000008810"/>
    </source>
</evidence>
<accession>A0A0Q3GSV6</accession>
<evidence type="ECO:0000313" key="3">
    <source>
        <dbReference type="EnsemblPlants" id="KQK13943"/>
    </source>
</evidence>
<dbReference type="InterPro" id="IPR013201">
    <property type="entry name" value="Prot_inhib_I29"/>
</dbReference>
<dbReference type="EnsemblPlants" id="PNT74378">
    <property type="protein sequence ID" value="PNT74378"/>
    <property type="gene ID" value="BRADI_1g13512v3"/>
</dbReference>
<dbReference type="EnsemblPlants" id="KQK13944">
    <property type="protein sequence ID" value="KQK13944"/>
    <property type="gene ID" value="BRADI_1g13512v3"/>
</dbReference>
<dbReference type="Gramene" id="PNT74377">
    <property type="protein sequence ID" value="PNT74377"/>
    <property type="gene ID" value="BRADI_1g13512v3"/>
</dbReference>
<evidence type="ECO:0000313" key="2">
    <source>
        <dbReference type="EMBL" id="KQK13943.1"/>
    </source>
</evidence>
<organism evidence="2">
    <name type="scientific">Brachypodium distachyon</name>
    <name type="common">Purple false brome</name>
    <name type="synonym">Trachynia distachya</name>
    <dbReference type="NCBI Taxonomy" id="15368"/>
    <lineage>
        <taxon>Eukaryota</taxon>
        <taxon>Viridiplantae</taxon>
        <taxon>Streptophyta</taxon>
        <taxon>Embryophyta</taxon>
        <taxon>Tracheophyta</taxon>
        <taxon>Spermatophyta</taxon>
        <taxon>Magnoliopsida</taxon>
        <taxon>Liliopsida</taxon>
        <taxon>Poales</taxon>
        <taxon>Poaceae</taxon>
        <taxon>BOP clade</taxon>
        <taxon>Pooideae</taxon>
        <taxon>Stipodae</taxon>
        <taxon>Brachypodieae</taxon>
        <taxon>Brachypodium</taxon>
    </lineage>
</organism>
<dbReference type="InParanoid" id="A0A0Q3GSV6"/>
<dbReference type="EMBL" id="CM000880">
    <property type="protein sequence ID" value="KQK13943.1"/>
    <property type="molecule type" value="Genomic_DNA"/>
</dbReference>
<sequence>MARWAVVALVVVAMALGTAQANLFTFTEEDIASEDSMWALYERWVAHHEEVRDHDEMTRRFPVFKKNARWIHDYKPQLPPFKKNTLRIPGNGKMVLNIFGDMSHEELANMTNCCIEKDLEFLLPRPLPL</sequence>
<keyword evidence="4" id="KW-1185">Reference proteome</keyword>
<dbReference type="Gramene" id="KQK13944">
    <property type="protein sequence ID" value="KQK13944"/>
    <property type="gene ID" value="BRADI_1g13512v3"/>
</dbReference>
<reference evidence="3" key="3">
    <citation type="submission" date="2018-08" db="UniProtKB">
        <authorList>
            <consortium name="EnsemblPlants"/>
        </authorList>
    </citation>
    <scope>IDENTIFICATION</scope>
    <source>
        <strain evidence="3">cv. Bd21</strain>
    </source>
</reference>
<reference evidence="2" key="2">
    <citation type="submission" date="2017-06" db="EMBL/GenBank/DDBJ databases">
        <title>WGS assembly of Brachypodium distachyon.</title>
        <authorList>
            <consortium name="The International Brachypodium Initiative"/>
            <person name="Lucas S."/>
            <person name="Harmon-Smith M."/>
            <person name="Lail K."/>
            <person name="Tice H."/>
            <person name="Grimwood J."/>
            <person name="Bruce D."/>
            <person name="Barry K."/>
            <person name="Shu S."/>
            <person name="Lindquist E."/>
            <person name="Wang M."/>
            <person name="Pitluck S."/>
            <person name="Vogel J.P."/>
            <person name="Garvin D.F."/>
            <person name="Mockler T.C."/>
            <person name="Schmutz J."/>
            <person name="Rokhsar D."/>
            <person name="Bevan M.W."/>
        </authorList>
    </citation>
    <scope>NUCLEOTIDE SEQUENCE</scope>
    <source>
        <strain evidence="2">Bd21</strain>
    </source>
</reference>
<dbReference type="OrthoDB" id="676185at2759"/>
<protein>
    <recommendedName>
        <fullName evidence="1">Cathepsin propeptide inhibitor domain-containing protein</fullName>
    </recommendedName>
</protein>
<dbReference type="Pfam" id="PF08246">
    <property type="entry name" value="Inhibitor_I29"/>
    <property type="match status" value="1"/>
</dbReference>
<dbReference type="Gramene" id="PNT74378">
    <property type="protein sequence ID" value="PNT74378"/>
    <property type="gene ID" value="BRADI_1g13512v3"/>
</dbReference>
<dbReference type="InterPro" id="IPR038765">
    <property type="entry name" value="Papain-like_cys_pep_sf"/>
</dbReference>
<dbReference type="EMBL" id="CM000880">
    <property type="protein sequence ID" value="PNT74377.1"/>
    <property type="molecule type" value="Genomic_DNA"/>
</dbReference>